<keyword evidence="3" id="KW-1185">Reference proteome</keyword>
<dbReference type="Gene3D" id="3.10.450.50">
    <property type="match status" value="1"/>
</dbReference>
<gene>
    <name evidence="2" type="ORF">ACFFR3_28585</name>
</gene>
<dbReference type="InterPro" id="IPR032710">
    <property type="entry name" value="NTF2-like_dom_sf"/>
</dbReference>
<sequence>MERLDVIDTCVKMAWHADQRQWAELAEVFADQVTLDYTSLDGGEPATLTPAQIVGGWQAVLGGYAATQHLLSHPLVVVDGDTALCTAPFQATHRKSDDTSWTLGGTYRFELARTGSGWRITAVVMTAAWNDGLR</sequence>
<dbReference type="EMBL" id="JBHMCF010000034">
    <property type="protein sequence ID" value="MFB9473470.1"/>
    <property type="molecule type" value="Genomic_DNA"/>
</dbReference>
<evidence type="ECO:0000259" key="1">
    <source>
        <dbReference type="Pfam" id="PF13577"/>
    </source>
</evidence>
<dbReference type="RefSeq" id="WP_345389034.1">
    <property type="nucleotide sequence ID" value="NZ_BAAAXS010000001.1"/>
</dbReference>
<dbReference type="InterPro" id="IPR037401">
    <property type="entry name" value="SnoaL-like"/>
</dbReference>
<organism evidence="2 3">
    <name type="scientific">Nonomuraea salmonea</name>
    <dbReference type="NCBI Taxonomy" id="46181"/>
    <lineage>
        <taxon>Bacteria</taxon>
        <taxon>Bacillati</taxon>
        <taxon>Actinomycetota</taxon>
        <taxon>Actinomycetes</taxon>
        <taxon>Streptosporangiales</taxon>
        <taxon>Streptosporangiaceae</taxon>
        <taxon>Nonomuraea</taxon>
    </lineage>
</organism>
<dbReference type="SUPFAM" id="SSF54427">
    <property type="entry name" value="NTF2-like"/>
    <property type="match status" value="1"/>
</dbReference>
<evidence type="ECO:0000313" key="2">
    <source>
        <dbReference type="EMBL" id="MFB9473470.1"/>
    </source>
</evidence>
<reference evidence="2 3" key="1">
    <citation type="submission" date="2024-09" db="EMBL/GenBank/DDBJ databases">
        <authorList>
            <person name="Sun Q."/>
            <person name="Mori K."/>
        </authorList>
    </citation>
    <scope>NUCLEOTIDE SEQUENCE [LARGE SCALE GENOMIC DNA]</scope>
    <source>
        <strain evidence="2 3">JCM 3324</strain>
    </source>
</reference>
<name>A0ABV5NT52_9ACTN</name>
<protein>
    <submittedName>
        <fullName evidence="2">Nuclear transport factor 2 family protein</fullName>
    </submittedName>
</protein>
<evidence type="ECO:0000313" key="3">
    <source>
        <dbReference type="Proteomes" id="UP001589568"/>
    </source>
</evidence>
<accession>A0ABV5NT52</accession>
<feature type="domain" description="SnoaL-like" evidence="1">
    <location>
        <begin position="3"/>
        <end position="122"/>
    </location>
</feature>
<comment type="caution">
    <text evidence="2">The sequence shown here is derived from an EMBL/GenBank/DDBJ whole genome shotgun (WGS) entry which is preliminary data.</text>
</comment>
<proteinExistence type="predicted"/>
<dbReference type="Proteomes" id="UP001589568">
    <property type="component" value="Unassembled WGS sequence"/>
</dbReference>
<dbReference type="CDD" id="cd00531">
    <property type="entry name" value="NTF2_like"/>
    <property type="match status" value="1"/>
</dbReference>
<dbReference type="Pfam" id="PF13577">
    <property type="entry name" value="SnoaL_4"/>
    <property type="match status" value="1"/>
</dbReference>